<reference evidence="2" key="1">
    <citation type="journal article" date="2019" name="Int. J. Syst. Evol. Microbiol.">
        <title>The Global Catalogue of Microorganisms (GCM) 10K type strain sequencing project: providing services to taxonomists for standard genome sequencing and annotation.</title>
        <authorList>
            <consortium name="The Broad Institute Genomics Platform"/>
            <consortium name="The Broad Institute Genome Sequencing Center for Infectious Disease"/>
            <person name="Wu L."/>
            <person name="Ma J."/>
        </authorList>
    </citation>
    <scope>NUCLEOTIDE SEQUENCE [LARGE SCALE GENOMIC DNA]</scope>
    <source>
        <strain evidence="2">CGMCC 1.12806</strain>
    </source>
</reference>
<dbReference type="InterPro" id="IPR047774">
    <property type="entry name" value="SrfA-like"/>
</dbReference>
<sequence>MDEILALGENGQPVYASALQLRETLRLRNQPSVANVLAIPQPNEAGDRIDWYAPVAGKVTSWLASTDAERASAVMQLEQCRAIAHTLCQKALKSDKPGQQLFGALLAKAIQFPDQNHVYLVDGKPVLTFWGFVHLDKKSRTDALDCLRPPVAPPENSLVDTPVTAASKAAPVVTPKAPPKPQPDTTPEVIAAPVAKPATDKSWLRFWWLIPGAALLATLGIQLSGIFSPAVSPSVEKPVMPVVAEKRALPATPVIEEKSAVVIPPATVVATPAVAPVAVEPVATPPALPVVEPQTTPVVPENKNVLTMPPDSIKLGTVKFLNGTWRVILDIKTPITGKPPSLKYQIKNGKGTARILYGDGTSCKAEISAGLMSSGNLVINSRFKARCSDGSRYQMPEIVCNQALTGPADCKGRYDGNTVFPMTLKRESK</sequence>
<proteinExistence type="predicted"/>
<dbReference type="NCBIfam" id="NF040486">
    <property type="entry name" value="SrfA_fam"/>
    <property type="match status" value="1"/>
</dbReference>
<dbReference type="EMBL" id="BMFZ01000010">
    <property type="protein sequence ID" value="GGA55408.1"/>
    <property type="molecule type" value="Genomic_DNA"/>
</dbReference>
<keyword evidence="2" id="KW-1185">Reference proteome</keyword>
<organism evidence="1 2">
    <name type="scientific">Hafnia psychrotolerans</name>
    <dbReference type="NCBI Taxonomy" id="1477018"/>
    <lineage>
        <taxon>Bacteria</taxon>
        <taxon>Pseudomonadati</taxon>
        <taxon>Pseudomonadota</taxon>
        <taxon>Gammaproteobacteria</taxon>
        <taxon>Enterobacterales</taxon>
        <taxon>Hafniaceae</taxon>
        <taxon>Hafnia</taxon>
    </lineage>
</organism>
<gene>
    <name evidence="1" type="ORF">GCM10011328_33590</name>
</gene>
<dbReference type="Proteomes" id="UP000627464">
    <property type="component" value="Unassembled WGS sequence"/>
</dbReference>
<evidence type="ECO:0000313" key="1">
    <source>
        <dbReference type="EMBL" id="GGA55408.1"/>
    </source>
</evidence>
<comment type="caution">
    <text evidence="1">The sequence shown here is derived from an EMBL/GenBank/DDBJ whole genome shotgun (WGS) entry which is preliminary data.</text>
</comment>
<evidence type="ECO:0000313" key="2">
    <source>
        <dbReference type="Proteomes" id="UP000627464"/>
    </source>
</evidence>
<accession>A0ABQ1H391</accession>
<name>A0ABQ1H391_9GAMM</name>
<protein>
    <submittedName>
        <fullName evidence="1">Virulence factor</fullName>
    </submittedName>
</protein>